<organism evidence="8 9">
    <name type="scientific">Virgisporangium ochraceum</name>
    <dbReference type="NCBI Taxonomy" id="65505"/>
    <lineage>
        <taxon>Bacteria</taxon>
        <taxon>Bacillati</taxon>
        <taxon>Actinomycetota</taxon>
        <taxon>Actinomycetes</taxon>
        <taxon>Micromonosporales</taxon>
        <taxon>Micromonosporaceae</taxon>
        <taxon>Virgisporangium</taxon>
    </lineage>
</organism>
<reference evidence="8" key="1">
    <citation type="submission" date="2021-01" db="EMBL/GenBank/DDBJ databases">
        <title>Whole genome shotgun sequence of Virgisporangium ochraceum NBRC 16418.</title>
        <authorList>
            <person name="Komaki H."/>
            <person name="Tamura T."/>
        </authorList>
    </citation>
    <scope>NUCLEOTIDE SEQUENCE</scope>
    <source>
        <strain evidence="8">NBRC 16418</strain>
    </source>
</reference>
<dbReference type="InterPro" id="IPR002772">
    <property type="entry name" value="Glyco_hydro_3_C"/>
</dbReference>
<evidence type="ECO:0000256" key="2">
    <source>
        <dbReference type="ARBA" id="ARBA00005336"/>
    </source>
</evidence>
<keyword evidence="4" id="KW-0732">Signal</keyword>
<comment type="catalytic activity">
    <reaction evidence="1">
        <text>Hydrolysis of terminal, non-reducing beta-D-glucosyl residues with release of beta-D-glucose.</text>
        <dbReference type="EC" id="3.2.1.21"/>
    </reaction>
</comment>
<dbReference type="InterPro" id="IPR026891">
    <property type="entry name" value="Fn3-like"/>
</dbReference>
<dbReference type="EC" id="3.2.1.21" evidence="3"/>
<evidence type="ECO:0000256" key="6">
    <source>
        <dbReference type="ARBA" id="ARBA00023295"/>
    </source>
</evidence>
<evidence type="ECO:0000256" key="4">
    <source>
        <dbReference type="ARBA" id="ARBA00022729"/>
    </source>
</evidence>
<dbReference type="InterPro" id="IPR017853">
    <property type="entry name" value="GH"/>
</dbReference>
<dbReference type="SUPFAM" id="SSF52279">
    <property type="entry name" value="Beta-D-glucan exohydrolase, C-terminal domain"/>
    <property type="match status" value="1"/>
</dbReference>
<evidence type="ECO:0000256" key="3">
    <source>
        <dbReference type="ARBA" id="ARBA00012744"/>
    </source>
</evidence>
<dbReference type="RefSeq" id="WP_203932988.1">
    <property type="nucleotide sequence ID" value="NZ_BOPH01000110.1"/>
</dbReference>
<evidence type="ECO:0000313" key="8">
    <source>
        <dbReference type="EMBL" id="GIJ73157.1"/>
    </source>
</evidence>
<dbReference type="SUPFAM" id="SSF51445">
    <property type="entry name" value="(Trans)glycosidases"/>
    <property type="match status" value="1"/>
</dbReference>
<dbReference type="Pfam" id="PF00933">
    <property type="entry name" value="Glyco_hydro_3"/>
    <property type="match status" value="1"/>
</dbReference>
<dbReference type="SMART" id="SM01217">
    <property type="entry name" value="Fn3_like"/>
    <property type="match status" value="1"/>
</dbReference>
<dbReference type="Pfam" id="PF14310">
    <property type="entry name" value="Fn3-like"/>
    <property type="match status" value="1"/>
</dbReference>
<evidence type="ECO:0000313" key="9">
    <source>
        <dbReference type="Proteomes" id="UP000635606"/>
    </source>
</evidence>
<dbReference type="Gene3D" id="2.60.40.10">
    <property type="entry name" value="Immunoglobulins"/>
    <property type="match status" value="1"/>
</dbReference>
<protein>
    <recommendedName>
        <fullName evidence="3">beta-glucosidase</fullName>
        <ecNumber evidence="3">3.2.1.21</ecNumber>
    </recommendedName>
</protein>
<dbReference type="GO" id="GO:0009251">
    <property type="term" value="P:glucan catabolic process"/>
    <property type="evidence" value="ECO:0007669"/>
    <property type="project" value="TreeGrafter"/>
</dbReference>
<name>A0A8J3ZZX7_9ACTN</name>
<dbReference type="PANTHER" id="PTHR30620:SF16">
    <property type="entry name" value="LYSOSOMAL BETA GLUCOSIDASE"/>
    <property type="match status" value="1"/>
</dbReference>
<dbReference type="Gene3D" id="3.20.20.300">
    <property type="entry name" value="Glycoside hydrolase, family 3, N-terminal domain"/>
    <property type="match status" value="1"/>
</dbReference>
<dbReference type="Proteomes" id="UP000635606">
    <property type="component" value="Unassembled WGS sequence"/>
</dbReference>
<dbReference type="GO" id="GO:0008422">
    <property type="term" value="F:beta-glucosidase activity"/>
    <property type="evidence" value="ECO:0007669"/>
    <property type="project" value="UniProtKB-EC"/>
</dbReference>
<gene>
    <name evidence="8" type="ORF">Voc01_080740</name>
</gene>
<dbReference type="InterPro" id="IPR001764">
    <property type="entry name" value="Glyco_hydro_3_N"/>
</dbReference>
<keyword evidence="5" id="KW-0378">Hydrolase</keyword>
<dbReference type="Gene3D" id="3.40.50.1700">
    <property type="entry name" value="Glycoside hydrolase family 3 C-terminal domain"/>
    <property type="match status" value="1"/>
</dbReference>
<dbReference type="EMBL" id="BOPH01000110">
    <property type="protein sequence ID" value="GIJ73157.1"/>
    <property type="molecule type" value="Genomic_DNA"/>
</dbReference>
<proteinExistence type="inferred from homology"/>
<dbReference type="AlphaFoldDB" id="A0A8J3ZZX7"/>
<dbReference type="PRINTS" id="PR00133">
    <property type="entry name" value="GLHYDRLASE3"/>
</dbReference>
<evidence type="ECO:0000259" key="7">
    <source>
        <dbReference type="SMART" id="SM01217"/>
    </source>
</evidence>
<dbReference type="InterPro" id="IPR051915">
    <property type="entry name" value="Cellulose_Degrad_GH3"/>
</dbReference>
<dbReference type="InterPro" id="IPR013783">
    <property type="entry name" value="Ig-like_fold"/>
</dbReference>
<feature type="domain" description="Fibronectin type III-like" evidence="7">
    <location>
        <begin position="637"/>
        <end position="707"/>
    </location>
</feature>
<accession>A0A8J3ZZX7</accession>
<evidence type="ECO:0000256" key="1">
    <source>
        <dbReference type="ARBA" id="ARBA00000448"/>
    </source>
</evidence>
<comment type="caution">
    <text evidence="8">The sequence shown here is derived from an EMBL/GenBank/DDBJ whole genome shotgun (WGS) entry which is preliminary data.</text>
</comment>
<dbReference type="InterPro" id="IPR036881">
    <property type="entry name" value="Glyco_hydro_3_C_sf"/>
</dbReference>
<dbReference type="PANTHER" id="PTHR30620">
    <property type="entry name" value="PERIPLASMIC BETA-GLUCOSIDASE-RELATED"/>
    <property type="match status" value="1"/>
</dbReference>
<dbReference type="Pfam" id="PF01915">
    <property type="entry name" value="Glyco_hydro_3_C"/>
    <property type="match status" value="1"/>
</dbReference>
<comment type="similarity">
    <text evidence="2">Belongs to the glycosyl hydrolase 3 family.</text>
</comment>
<sequence>MDIEELLGRMTPAEKAGQLTQYFYFTLPDTGDTEPAPGVDREEQPHAVEAALARGGAGSLLFVTDPAETNRLQRLALEGGGVPLLFGFDVIHGLRTIFPVPIAMAASWDTDLIERGQAVAAREARAVGIHLTFAPMVDIARDPRWGRIIEGAGEDPFLGAAVAAAQVRGFQRDLIAGPKHFAGYGAAVGGRDYDEANISEYELWNVYFEPFRAAVEAGAGNIMTAYMDLNGVPASGSHWLFTTVLRDTWGFRGFVVSDANAVRNLVTHGFAKDLPDAAARAVTAGVDLEMAISDPAYDHLPDTDVPADVIDTAVRRILEAKQRLGLFDNPYVDEDLARVTLADPAHREAAREAAQRSAVLLRNEGGLLPLAPDRSVAVIGPLADSKRDTLGPWVFDFDLDETVTVLDGIRRVAGDRVTYARGIPVAQRVFPSMFDMFGGNRPEDPEGFDADAAFAEAVEVATAADVAVVVLGEWQNMIGEAASRSSLDPPGRQLDLLKAVVATGTPTVLLLMNGRPLDLRWAAAHVPAILDIWYPGTQGGNAVADLLFGAVSPGGKLPFSWPRTVGQIPMTYSHTVSHEPQNQARRYWDEESTPLFPFGHGLSYGRFGYSDLTATVDGDDVRVSVTVTNTSGVTAPEVVQLYLHQRHGRASRPVRELKGFRRVVLDGGASERVEFAVTPEHRSYWHAAVRDRVLDDSVFDVYVGGDSTASLATTFEITTPG</sequence>
<keyword evidence="9" id="KW-1185">Reference proteome</keyword>
<evidence type="ECO:0000256" key="5">
    <source>
        <dbReference type="ARBA" id="ARBA00022801"/>
    </source>
</evidence>
<dbReference type="InterPro" id="IPR036962">
    <property type="entry name" value="Glyco_hydro_3_N_sf"/>
</dbReference>
<keyword evidence="6" id="KW-0326">Glycosidase</keyword>